<feature type="chain" id="PRO_5046690844" evidence="2">
    <location>
        <begin position="16"/>
        <end position="206"/>
    </location>
</feature>
<keyword evidence="3" id="KW-0328">Glycosyltransferase</keyword>
<reference evidence="3 4" key="1">
    <citation type="submission" date="2024-01" db="EMBL/GenBank/DDBJ databases">
        <authorList>
            <consortium name="Genoscope - CEA"/>
            <person name="William W."/>
        </authorList>
    </citation>
    <scope>NUCLEOTIDE SEQUENCE [LARGE SCALE GENOMIC DNA]</scope>
    <source>
        <strain evidence="3 4">29B2s-10</strain>
    </source>
</reference>
<dbReference type="EMBL" id="OZ004257">
    <property type="protein sequence ID" value="CAK7910150.1"/>
    <property type="molecule type" value="Genomic_DNA"/>
</dbReference>
<feature type="transmembrane region" description="Helical" evidence="1">
    <location>
        <begin position="183"/>
        <end position="202"/>
    </location>
</feature>
<dbReference type="InterPro" id="IPR019433">
    <property type="entry name" value="GPI_ManTrfase_II_coact_Pga1"/>
</dbReference>
<dbReference type="Pfam" id="PF10333">
    <property type="entry name" value="Pga1"/>
    <property type="match status" value="1"/>
</dbReference>
<dbReference type="Proteomes" id="UP001497600">
    <property type="component" value="Chromosome E"/>
</dbReference>
<organism evidence="3 4">
    <name type="scientific">[Candida] anglica</name>
    <dbReference type="NCBI Taxonomy" id="148631"/>
    <lineage>
        <taxon>Eukaryota</taxon>
        <taxon>Fungi</taxon>
        <taxon>Dikarya</taxon>
        <taxon>Ascomycota</taxon>
        <taxon>Saccharomycotina</taxon>
        <taxon>Pichiomycetes</taxon>
        <taxon>Debaryomycetaceae</taxon>
        <taxon>Kurtzmaniella</taxon>
    </lineage>
</organism>
<feature type="signal peptide" evidence="2">
    <location>
        <begin position="1"/>
        <end position="15"/>
    </location>
</feature>
<keyword evidence="2" id="KW-0732">Signal</keyword>
<protein>
    <submittedName>
        <fullName evidence="3">GPI mannosyltransferase 2 subunit Pga1p</fullName>
    </submittedName>
</protein>
<keyword evidence="3" id="KW-0808">Transferase</keyword>
<keyword evidence="1" id="KW-1133">Transmembrane helix</keyword>
<proteinExistence type="predicted"/>
<sequence length="206" mass="23662">MHPILFLLFAAFVQANTESYLLQIPHYYSITPHPEPYVENGNQVFTLNKSHSVLENYPILNKYDHEDLNSVVVHTPYEYEEGGAHTLLVKLNNYNNSAFQSDDKIYIKVCWPATQPFSVDISHQFLEGLIDGNKELEPYILITYQVDAYPSKPEYALSLDTFTFNLHVSRLPWIPLPLELVDIMMYLGDLAILVIMIGVPVLEQMV</sequence>
<dbReference type="GO" id="GO:0016757">
    <property type="term" value="F:glycosyltransferase activity"/>
    <property type="evidence" value="ECO:0007669"/>
    <property type="project" value="UniProtKB-KW"/>
</dbReference>
<keyword evidence="4" id="KW-1185">Reference proteome</keyword>
<name>A0ABP0EHK9_9ASCO</name>
<gene>
    <name evidence="3" type="primary">PGA1</name>
    <name evidence="3" type="ORF">CAAN4_E18250</name>
</gene>
<evidence type="ECO:0000256" key="2">
    <source>
        <dbReference type="SAM" id="SignalP"/>
    </source>
</evidence>
<accession>A0ABP0EHK9</accession>
<evidence type="ECO:0000313" key="4">
    <source>
        <dbReference type="Proteomes" id="UP001497600"/>
    </source>
</evidence>
<keyword evidence="1" id="KW-0472">Membrane</keyword>
<keyword evidence="1" id="KW-0812">Transmembrane</keyword>
<evidence type="ECO:0000256" key="1">
    <source>
        <dbReference type="SAM" id="Phobius"/>
    </source>
</evidence>
<evidence type="ECO:0000313" key="3">
    <source>
        <dbReference type="EMBL" id="CAK7910150.1"/>
    </source>
</evidence>